<accession>A0ABT4PTC1</accession>
<comment type="caution">
    <text evidence="1">The sequence shown here is derived from an EMBL/GenBank/DDBJ whole genome shotgun (WGS) entry which is preliminary data.</text>
</comment>
<gene>
    <name evidence="1" type="ORF">O6P37_12950</name>
</gene>
<dbReference type="EMBL" id="JAPZPY010000004">
    <property type="protein sequence ID" value="MCZ8379775.1"/>
    <property type="molecule type" value="Genomic_DNA"/>
</dbReference>
<protein>
    <recommendedName>
        <fullName evidence="3">Tetratricopeptide repeat family protein</fullName>
    </recommendedName>
</protein>
<organism evidence="1 2">
    <name type="scientific">Mycobacterium hippophais</name>
    <dbReference type="NCBI Taxonomy" id="3016340"/>
    <lineage>
        <taxon>Bacteria</taxon>
        <taxon>Bacillati</taxon>
        <taxon>Actinomycetota</taxon>
        <taxon>Actinomycetes</taxon>
        <taxon>Mycobacteriales</taxon>
        <taxon>Mycobacteriaceae</taxon>
        <taxon>Mycobacterium</taxon>
    </lineage>
</organism>
<dbReference type="InterPro" id="IPR011990">
    <property type="entry name" value="TPR-like_helical_dom_sf"/>
</dbReference>
<evidence type="ECO:0008006" key="3">
    <source>
        <dbReference type="Google" id="ProtNLM"/>
    </source>
</evidence>
<dbReference type="Proteomes" id="UP001142153">
    <property type="component" value="Unassembled WGS sequence"/>
</dbReference>
<evidence type="ECO:0000313" key="2">
    <source>
        <dbReference type="Proteomes" id="UP001142153"/>
    </source>
</evidence>
<dbReference type="Gene3D" id="1.25.40.10">
    <property type="entry name" value="Tetratricopeptide repeat domain"/>
    <property type="match status" value="1"/>
</dbReference>
<dbReference type="SUPFAM" id="SSF48452">
    <property type="entry name" value="TPR-like"/>
    <property type="match status" value="1"/>
</dbReference>
<evidence type="ECO:0000313" key="1">
    <source>
        <dbReference type="EMBL" id="MCZ8379775.1"/>
    </source>
</evidence>
<dbReference type="RefSeq" id="WP_269894428.1">
    <property type="nucleotide sequence ID" value="NZ_JAPZPY010000004.1"/>
</dbReference>
<reference evidence="1" key="1">
    <citation type="submission" date="2022-12" db="EMBL/GenBank/DDBJ databases">
        <authorList>
            <person name="Deng Y."/>
            <person name="Zhang Y.-Q."/>
        </authorList>
    </citation>
    <scope>NUCLEOTIDE SEQUENCE</scope>
    <source>
        <strain evidence="1">CPCC 205372</strain>
    </source>
</reference>
<proteinExistence type="predicted"/>
<keyword evidence="2" id="KW-1185">Reference proteome</keyword>
<name>A0ABT4PTC1_9MYCO</name>
<sequence>MTIGAGLARARSLTFAGDEAAARDLLLSLMPDIERADRDDLMLEVFAQLGEIYQVRGADDGVTECVRRIRDCLAVYSAILAGTGPDVPVALADADIRRMTLRYTRRARYLDIGLAAAAGEHERAAAQLEEFLAGSGEESFATGDPELADEFAYLRARALMLCAAALCDDDLHARSIPLWERVLEAIARPGDGETADHLLVTGGTGYGRFCVETGRLPEAEPWLQRAGARAQSRGWRLASARTVLERAAAAWAAGDHEATEQLIGEAQPVLAEHAHADDVARCLLYYGFARMALGELAVADDCWTRAEQHWRESGRPLRIHRIILQRSWIPIFWGRYAEAVELVAQAREWLDASNRSSWLQYARLDDHLGTVWRADALADLGFDAAGDPDETLEEVEKRHVASLGVIDADAPADRQRSAVMKLEQAAELKLPAALAVDSVRYALTDPDARNRWASTVSAPMLAGAFAVVWEWENTALLSELIEYHSARGAFTVAVDAAGGSGMPDAATVAVPLDDVDTPALVAGGGQPPAQDGDPLLRLGPLPPLVMEPGAAPVLEHYRALAQQRYGRAVTADEPVWRTWP</sequence>